<comment type="caution">
    <text evidence="1">The sequence shown here is derived from an EMBL/GenBank/DDBJ whole genome shotgun (WGS) entry which is preliminary data.</text>
</comment>
<dbReference type="Pfam" id="PF12893">
    <property type="entry name" value="Lumazine_bd_2"/>
    <property type="match status" value="1"/>
</dbReference>
<dbReference type="RefSeq" id="WP_210353538.1">
    <property type="nucleotide sequence ID" value="NZ_JAEQMU010000001.1"/>
</dbReference>
<keyword evidence="2" id="KW-1185">Reference proteome</keyword>
<protein>
    <submittedName>
        <fullName evidence="1">Nuclear transport factor 2 family protein</fullName>
    </submittedName>
</protein>
<sequence length="184" mass="20784">MKETIMSMVVLITILSGMPEKGIADPAIVHRDNQDCLRSLNDNLLTDSTEDEQVLLRLVEETYVNGALNRMDVAEMRRGFHPDFAILIAKNQDLTRLALSDWMQLVEAYKSNPEKVGSGIRNLDHSIRVVAVTGNTAIVELQFFRSGELVITDYLSYLKYPEGWLAVAKVSHEHIVNPLQLDFK</sequence>
<dbReference type="Gene3D" id="3.10.450.50">
    <property type="match status" value="1"/>
</dbReference>
<organism evidence="1 2">
    <name type="scientific">Sphingobacterium tabacisoli</name>
    <dbReference type="NCBI Taxonomy" id="2044855"/>
    <lineage>
        <taxon>Bacteria</taxon>
        <taxon>Pseudomonadati</taxon>
        <taxon>Bacteroidota</taxon>
        <taxon>Sphingobacteriia</taxon>
        <taxon>Sphingobacteriales</taxon>
        <taxon>Sphingobacteriaceae</taxon>
        <taxon>Sphingobacterium</taxon>
    </lineage>
</organism>
<dbReference type="InterPro" id="IPR032710">
    <property type="entry name" value="NTF2-like_dom_sf"/>
</dbReference>
<proteinExistence type="predicted"/>
<accession>A0ABW5L4G5</accession>
<evidence type="ECO:0000313" key="2">
    <source>
        <dbReference type="Proteomes" id="UP001597440"/>
    </source>
</evidence>
<dbReference type="EMBL" id="JBHULD010000014">
    <property type="protein sequence ID" value="MFD2555178.1"/>
    <property type="molecule type" value="Genomic_DNA"/>
</dbReference>
<evidence type="ECO:0000313" key="1">
    <source>
        <dbReference type="EMBL" id="MFD2555178.1"/>
    </source>
</evidence>
<gene>
    <name evidence="1" type="ORF">ACFSQW_12295</name>
</gene>
<reference evidence="2" key="1">
    <citation type="journal article" date="2019" name="Int. J. Syst. Evol. Microbiol.">
        <title>The Global Catalogue of Microorganisms (GCM) 10K type strain sequencing project: providing services to taxonomists for standard genome sequencing and annotation.</title>
        <authorList>
            <consortium name="The Broad Institute Genomics Platform"/>
            <consortium name="The Broad Institute Genome Sequencing Center for Infectious Disease"/>
            <person name="Wu L."/>
            <person name="Ma J."/>
        </authorList>
    </citation>
    <scope>NUCLEOTIDE SEQUENCE [LARGE SCALE GENOMIC DNA]</scope>
    <source>
        <strain evidence="2">KCTC 52298</strain>
    </source>
</reference>
<dbReference type="InterPro" id="IPR039437">
    <property type="entry name" value="FrzH/put_lumazine-bd"/>
</dbReference>
<dbReference type="Proteomes" id="UP001597440">
    <property type="component" value="Unassembled WGS sequence"/>
</dbReference>
<name>A0ABW5L4G5_9SPHI</name>
<dbReference type="SUPFAM" id="SSF54427">
    <property type="entry name" value="NTF2-like"/>
    <property type="match status" value="1"/>
</dbReference>